<feature type="domain" description="Isochorismatase-like" evidence="3">
    <location>
        <begin position="68"/>
        <end position="227"/>
    </location>
</feature>
<dbReference type="SUPFAM" id="SSF52499">
    <property type="entry name" value="Isochorismatase-like hydrolases"/>
    <property type="match status" value="1"/>
</dbReference>
<dbReference type="InterPro" id="IPR050272">
    <property type="entry name" value="Isochorismatase-like_hydrls"/>
</dbReference>
<organism evidence="4 5">
    <name type="scientific">Asanoa ferruginea</name>
    <dbReference type="NCBI Taxonomy" id="53367"/>
    <lineage>
        <taxon>Bacteria</taxon>
        <taxon>Bacillati</taxon>
        <taxon>Actinomycetota</taxon>
        <taxon>Actinomycetes</taxon>
        <taxon>Micromonosporales</taxon>
        <taxon>Micromonosporaceae</taxon>
        <taxon>Asanoa</taxon>
    </lineage>
</organism>
<dbReference type="Proteomes" id="UP000256913">
    <property type="component" value="Unassembled WGS sequence"/>
</dbReference>
<protein>
    <submittedName>
        <fullName evidence="4">Isochorismatase family protein</fullName>
    </submittedName>
</protein>
<reference evidence="4 5" key="1">
    <citation type="submission" date="2018-08" db="EMBL/GenBank/DDBJ databases">
        <title>Sequencing the genomes of 1000 actinobacteria strains.</title>
        <authorList>
            <person name="Klenk H.-P."/>
        </authorList>
    </citation>
    <scope>NUCLEOTIDE SEQUENCE [LARGE SCALE GENOMIC DNA]</scope>
    <source>
        <strain evidence="4 5">DSM 44099</strain>
    </source>
</reference>
<keyword evidence="5" id="KW-1185">Reference proteome</keyword>
<sequence length="254" mass="27471">MARVWDQFLSEQDRAHIAASKPKRRYGYGNRAAVISIDNYRGVVGDERLPLMEAVKKWPGATGLAGWAALDNIKVLFAGARAAGVPIIHITGLREEDSGVPGWSSRRGKRGTTLGEGDPVAAAERYSRRYDIVDEAAPLPGEVVLRKTTPSAFLGTPLLMQLNNLGIDTLIVAGESVSGCVRATVVDGCSYRLNMIVVEECVYDRHEAPRAINLFDMDQKYADVVPLAEVLDYLAAVKVTPAAVDEPNGRGHDG</sequence>
<dbReference type="InterPro" id="IPR036380">
    <property type="entry name" value="Isochorismatase-like_sf"/>
</dbReference>
<dbReference type="RefSeq" id="WP_116070919.1">
    <property type="nucleotide sequence ID" value="NZ_BONB01000073.1"/>
</dbReference>
<name>A0A3D9ZTJ6_9ACTN</name>
<proteinExistence type="predicted"/>
<evidence type="ECO:0000256" key="2">
    <source>
        <dbReference type="SAM" id="MobiDB-lite"/>
    </source>
</evidence>
<dbReference type="AlphaFoldDB" id="A0A3D9ZTJ6"/>
<accession>A0A3D9ZTJ6</accession>
<dbReference type="GO" id="GO:0016787">
    <property type="term" value="F:hydrolase activity"/>
    <property type="evidence" value="ECO:0007669"/>
    <property type="project" value="UniProtKB-KW"/>
</dbReference>
<keyword evidence="1" id="KW-0378">Hydrolase</keyword>
<dbReference type="PANTHER" id="PTHR43540:SF1">
    <property type="entry name" value="ISOCHORISMATASE HYDROLASE"/>
    <property type="match status" value="1"/>
</dbReference>
<evidence type="ECO:0000313" key="4">
    <source>
        <dbReference type="EMBL" id="REF99782.1"/>
    </source>
</evidence>
<feature type="region of interest" description="Disordered" evidence="2">
    <location>
        <begin position="99"/>
        <end position="118"/>
    </location>
</feature>
<dbReference type="Gene3D" id="3.40.50.850">
    <property type="entry name" value="Isochorismatase-like"/>
    <property type="match status" value="1"/>
</dbReference>
<dbReference type="PANTHER" id="PTHR43540">
    <property type="entry name" value="PEROXYUREIDOACRYLATE/UREIDOACRYLATE AMIDOHYDROLASE-RELATED"/>
    <property type="match status" value="1"/>
</dbReference>
<comment type="caution">
    <text evidence="4">The sequence shown here is derived from an EMBL/GenBank/DDBJ whole genome shotgun (WGS) entry which is preliminary data.</text>
</comment>
<dbReference type="EMBL" id="QUMQ01000001">
    <property type="protein sequence ID" value="REF99782.1"/>
    <property type="molecule type" value="Genomic_DNA"/>
</dbReference>
<evidence type="ECO:0000256" key="1">
    <source>
        <dbReference type="ARBA" id="ARBA00022801"/>
    </source>
</evidence>
<dbReference type="Pfam" id="PF00857">
    <property type="entry name" value="Isochorismatase"/>
    <property type="match status" value="1"/>
</dbReference>
<gene>
    <name evidence="4" type="ORF">DFJ67_5826</name>
</gene>
<dbReference type="OrthoDB" id="5794853at2"/>
<dbReference type="InterPro" id="IPR000868">
    <property type="entry name" value="Isochorismatase-like_dom"/>
</dbReference>
<evidence type="ECO:0000313" key="5">
    <source>
        <dbReference type="Proteomes" id="UP000256913"/>
    </source>
</evidence>
<evidence type="ECO:0000259" key="3">
    <source>
        <dbReference type="Pfam" id="PF00857"/>
    </source>
</evidence>